<dbReference type="Gene3D" id="3.40.50.1110">
    <property type="entry name" value="SGNH hydrolase"/>
    <property type="match status" value="1"/>
</dbReference>
<dbReference type="OrthoDB" id="9786188at2"/>
<dbReference type="EMBL" id="CP007456">
    <property type="protein sequence ID" value="AIZ14247.1"/>
    <property type="molecule type" value="Genomic_DNA"/>
</dbReference>
<dbReference type="InterPro" id="IPR051532">
    <property type="entry name" value="Ester_Hydrolysis_Enzymes"/>
</dbReference>
<dbReference type="AlphaFoldDB" id="A0A0A7I1R1"/>
<sequence>MTSTHETRINDIHMPSSMAHVVCLGDSITHGDTGLGYHVSHPWPETVGTLLNIDVQGFGHDGASTVDYRTYPEWEMAKLHLPDADLIVVGLGTNDVDLENARTEETVKPVVSRFEDLMDEALGLSEQHPAVAVLSVLQFAVEEPIFRERFTLEDIVEINHGIDLLNEAYRRMCRVNGWHFIDYARNINQRRELFGNSIHPNQQGYNRMAALLAPRFAALLGA</sequence>
<dbReference type="RefSeq" id="WP_052189131.1">
    <property type="nucleotide sequence ID" value="NZ_CP007456.1"/>
</dbReference>
<dbReference type="SUPFAM" id="SSF52266">
    <property type="entry name" value="SGNH hydrolase"/>
    <property type="match status" value="1"/>
</dbReference>
<evidence type="ECO:0000313" key="2">
    <source>
        <dbReference type="EMBL" id="AIZ14247.1"/>
    </source>
</evidence>
<dbReference type="InterPro" id="IPR036514">
    <property type="entry name" value="SGNH_hydro_sf"/>
</dbReference>
<dbReference type="KEGG" id="bka:AH68_03315"/>
<dbReference type="CDD" id="cd00229">
    <property type="entry name" value="SGNH_hydrolase"/>
    <property type="match status" value="1"/>
</dbReference>
<dbReference type="PANTHER" id="PTHR30383:SF29">
    <property type="entry name" value="SGNH HYDROLASE-TYPE ESTERASE DOMAIN-CONTAINING PROTEIN"/>
    <property type="match status" value="1"/>
</dbReference>
<dbReference type="Proteomes" id="UP000030625">
    <property type="component" value="Chromosome"/>
</dbReference>
<dbReference type="STRING" id="1447716.AH68_03315"/>
<feature type="domain" description="SGNH hydrolase-type esterase" evidence="1">
    <location>
        <begin position="23"/>
        <end position="206"/>
    </location>
</feature>
<evidence type="ECO:0000313" key="3">
    <source>
        <dbReference type="Proteomes" id="UP000030625"/>
    </source>
</evidence>
<organism evidence="2 3">
    <name type="scientific">Bifidobacterium catenulatum PV20-2</name>
    <dbReference type="NCBI Taxonomy" id="1447716"/>
    <lineage>
        <taxon>Bacteria</taxon>
        <taxon>Bacillati</taxon>
        <taxon>Actinomycetota</taxon>
        <taxon>Actinomycetes</taxon>
        <taxon>Bifidobacteriales</taxon>
        <taxon>Bifidobacteriaceae</taxon>
        <taxon>Bifidobacterium</taxon>
    </lineage>
</organism>
<reference evidence="2 3" key="1">
    <citation type="journal article" date="2015" name="Genome Announc.">
        <title>Complete and Assembled Genome Sequence of Bifidobacterium kashiwanohense PV20-2, Isolated from the Feces of an Anemic Kenyan Infant.</title>
        <authorList>
            <person name="Vazquez-Gutierrez P."/>
            <person name="Lacroix C."/>
            <person name="Chassard C."/>
            <person name="Klumpp J."/>
            <person name="Jans C."/>
            <person name="Stevens M.J."/>
        </authorList>
    </citation>
    <scope>NUCLEOTIDE SEQUENCE [LARGE SCALE GENOMIC DNA]</scope>
    <source>
        <strain evidence="2 3">PV20-2</strain>
    </source>
</reference>
<gene>
    <name evidence="2" type="ORF">AH68_03315</name>
</gene>
<evidence type="ECO:0000259" key="1">
    <source>
        <dbReference type="Pfam" id="PF13472"/>
    </source>
</evidence>
<dbReference type="Pfam" id="PF13472">
    <property type="entry name" value="Lipase_GDSL_2"/>
    <property type="match status" value="1"/>
</dbReference>
<dbReference type="HOGENOM" id="CLU_1286700_0_0_11"/>
<name>A0A0A7I1R1_9BIFI</name>
<accession>A0A0A7I1R1</accession>
<dbReference type="PANTHER" id="PTHR30383">
    <property type="entry name" value="THIOESTERASE 1/PROTEASE 1/LYSOPHOSPHOLIPASE L1"/>
    <property type="match status" value="1"/>
</dbReference>
<dbReference type="InterPro" id="IPR013830">
    <property type="entry name" value="SGNH_hydro"/>
</dbReference>
<proteinExistence type="predicted"/>
<protein>
    <recommendedName>
        <fullName evidence="1">SGNH hydrolase-type esterase domain-containing protein</fullName>
    </recommendedName>
</protein>